<feature type="region of interest" description="Disordered" evidence="7">
    <location>
        <begin position="1"/>
        <end position="22"/>
    </location>
</feature>
<evidence type="ECO:0000313" key="9">
    <source>
        <dbReference type="EMBL" id="PKU76191.1"/>
    </source>
</evidence>
<reference evidence="9 10" key="1">
    <citation type="journal article" date="2016" name="Sci. Rep.">
        <title>The Dendrobium catenatum Lindl. genome sequence provides insights into polysaccharide synthase, floral development and adaptive evolution.</title>
        <authorList>
            <person name="Zhang G.Q."/>
            <person name="Xu Q."/>
            <person name="Bian C."/>
            <person name="Tsai W.C."/>
            <person name="Yeh C.M."/>
            <person name="Liu K.W."/>
            <person name="Yoshida K."/>
            <person name="Zhang L.S."/>
            <person name="Chang S.B."/>
            <person name="Chen F."/>
            <person name="Shi Y."/>
            <person name="Su Y.Y."/>
            <person name="Zhang Y.Q."/>
            <person name="Chen L.J."/>
            <person name="Yin Y."/>
            <person name="Lin M."/>
            <person name="Huang H."/>
            <person name="Deng H."/>
            <person name="Wang Z.W."/>
            <person name="Zhu S.L."/>
            <person name="Zhao X."/>
            <person name="Deng C."/>
            <person name="Niu S.C."/>
            <person name="Huang J."/>
            <person name="Wang M."/>
            <person name="Liu G.H."/>
            <person name="Yang H.J."/>
            <person name="Xiao X.J."/>
            <person name="Hsiao Y.Y."/>
            <person name="Wu W.L."/>
            <person name="Chen Y.Y."/>
            <person name="Mitsuda N."/>
            <person name="Ohme-Takagi M."/>
            <person name="Luo Y.B."/>
            <person name="Van de Peer Y."/>
            <person name="Liu Z.J."/>
        </authorList>
    </citation>
    <scope>NUCLEOTIDE SEQUENCE [LARGE SCALE GENOMIC DNA]</scope>
    <source>
        <tissue evidence="9">The whole plant</tissue>
    </source>
</reference>
<protein>
    <submittedName>
        <fullName evidence="9">Equilibrative nucleotide transporter 1</fullName>
    </submittedName>
</protein>
<feature type="transmembrane region" description="Helical" evidence="8">
    <location>
        <begin position="311"/>
        <end position="330"/>
    </location>
</feature>
<dbReference type="EMBL" id="KZ502554">
    <property type="protein sequence ID" value="PKU76191.1"/>
    <property type="molecule type" value="Genomic_DNA"/>
</dbReference>
<evidence type="ECO:0000256" key="2">
    <source>
        <dbReference type="ARBA" id="ARBA00007965"/>
    </source>
</evidence>
<feature type="transmembrane region" description="Helical" evidence="8">
    <location>
        <begin position="213"/>
        <end position="233"/>
    </location>
</feature>
<feature type="transmembrane region" description="Helical" evidence="8">
    <location>
        <begin position="111"/>
        <end position="133"/>
    </location>
</feature>
<accession>A0A2I0WKL6</accession>
<proteinExistence type="inferred from homology"/>
<dbReference type="PRINTS" id="PR01130">
    <property type="entry name" value="DERENTRNSPRT"/>
</dbReference>
<evidence type="ECO:0000256" key="3">
    <source>
        <dbReference type="ARBA" id="ARBA00022448"/>
    </source>
</evidence>
<keyword evidence="4 8" id="KW-0812">Transmembrane</keyword>
<evidence type="ECO:0000256" key="7">
    <source>
        <dbReference type="SAM" id="MobiDB-lite"/>
    </source>
</evidence>
<dbReference type="InterPro" id="IPR002259">
    <property type="entry name" value="Eqnu_transpt"/>
</dbReference>
<dbReference type="AlphaFoldDB" id="A0A2I0WKL6"/>
<dbReference type="Pfam" id="PF01733">
    <property type="entry name" value="Nucleoside_tran"/>
    <property type="match status" value="1"/>
</dbReference>
<feature type="transmembrane region" description="Helical" evidence="8">
    <location>
        <begin position="44"/>
        <end position="64"/>
    </location>
</feature>
<gene>
    <name evidence="9" type="primary">ENT1</name>
    <name evidence="9" type="ORF">MA16_Dca017604</name>
</gene>
<evidence type="ECO:0000256" key="6">
    <source>
        <dbReference type="ARBA" id="ARBA00023136"/>
    </source>
</evidence>
<dbReference type="PIRSF" id="PIRSF016379">
    <property type="entry name" value="ENT"/>
    <property type="match status" value="1"/>
</dbReference>
<feature type="transmembrane region" description="Helical" evidence="8">
    <location>
        <begin position="406"/>
        <end position="429"/>
    </location>
</feature>
<feature type="transmembrane region" description="Helical" evidence="8">
    <location>
        <begin position="279"/>
        <end position="299"/>
    </location>
</feature>
<feature type="transmembrane region" description="Helical" evidence="8">
    <location>
        <begin position="372"/>
        <end position="394"/>
    </location>
</feature>
<organism evidence="9 10">
    <name type="scientific">Dendrobium catenatum</name>
    <dbReference type="NCBI Taxonomy" id="906689"/>
    <lineage>
        <taxon>Eukaryota</taxon>
        <taxon>Viridiplantae</taxon>
        <taxon>Streptophyta</taxon>
        <taxon>Embryophyta</taxon>
        <taxon>Tracheophyta</taxon>
        <taxon>Spermatophyta</taxon>
        <taxon>Magnoliopsida</taxon>
        <taxon>Liliopsida</taxon>
        <taxon>Asparagales</taxon>
        <taxon>Orchidaceae</taxon>
        <taxon>Epidendroideae</taxon>
        <taxon>Malaxideae</taxon>
        <taxon>Dendrobiinae</taxon>
        <taxon>Dendrobium</taxon>
    </lineage>
</organism>
<feature type="transmembrane region" description="Helical" evidence="8">
    <location>
        <begin position="84"/>
        <end position="104"/>
    </location>
</feature>
<sequence length="430" mass="46732">MGFSDEEQRLLTPPESNATGDEESTVAIRVTAGAGAAPKDRFHIAYIVYFTLGMGFLLPWNAFITAVDYFSYLYPGTPVDRVFSVAYMFSCLVPLLFIVGWAHLSSAAVRINVGLVAFTAALVVVPVLDAAYVRNTRGLYGAYDVTVAATVLAGIGDALVQGGVIGSAGELPEIYMQAVVSGTAASGVLVSALRVICKSIYPQDSTGLRNSANLYFAVAIVVMLICIICYNMAEKLPVVQYYKNIKLQAIKEERDSKMLTLTGSAWRSTLYNIFGRIKWYGFGLFLMYVVTLSIFPGFITEDVHSEVLKDWYPIILIAGYNIFDLVGKALPGIYLLRNANVAVGACVARLLFYPLFFGCLHGPLFFRTEVPVTILTCLLGLTNGYFTAVVMILAPKAVPIQLAETAGIVMVLFLIIGLTVGSVVAWFWVV</sequence>
<dbReference type="GO" id="GO:0005337">
    <property type="term" value="F:nucleoside transmembrane transporter activity"/>
    <property type="evidence" value="ECO:0007669"/>
    <property type="project" value="InterPro"/>
</dbReference>
<dbReference type="PANTHER" id="PTHR10332">
    <property type="entry name" value="EQUILIBRATIVE NUCLEOSIDE TRANSPORTER"/>
    <property type="match status" value="1"/>
</dbReference>
<evidence type="ECO:0000256" key="4">
    <source>
        <dbReference type="ARBA" id="ARBA00022692"/>
    </source>
</evidence>
<keyword evidence="3" id="KW-0813">Transport</keyword>
<comment type="similarity">
    <text evidence="2">Belongs to the SLC29A/ENT transporter (TC 2.A.57) family.</text>
</comment>
<feature type="transmembrane region" description="Helical" evidence="8">
    <location>
        <begin position="178"/>
        <end position="201"/>
    </location>
</feature>
<keyword evidence="5 8" id="KW-1133">Transmembrane helix</keyword>
<name>A0A2I0WKL6_9ASPA</name>
<evidence type="ECO:0000256" key="5">
    <source>
        <dbReference type="ARBA" id="ARBA00022989"/>
    </source>
</evidence>
<comment type="subcellular location">
    <subcellularLocation>
        <location evidence="1">Membrane</location>
        <topology evidence="1">Multi-pass membrane protein</topology>
    </subcellularLocation>
</comment>
<dbReference type="PANTHER" id="PTHR10332:SF10">
    <property type="entry name" value="EQUILIBRATIVE NUCLEOSIDE TRANSPORTER 4"/>
    <property type="match status" value="1"/>
</dbReference>
<dbReference type="OrthoDB" id="1856718at2759"/>
<keyword evidence="6 8" id="KW-0472">Membrane</keyword>
<dbReference type="GO" id="GO:0005886">
    <property type="term" value="C:plasma membrane"/>
    <property type="evidence" value="ECO:0007669"/>
    <property type="project" value="TreeGrafter"/>
</dbReference>
<evidence type="ECO:0000256" key="1">
    <source>
        <dbReference type="ARBA" id="ARBA00004141"/>
    </source>
</evidence>
<keyword evidence="10" id="KW-1185">Reference proteome</keyword>
<reference evidence="9 10" key="2">
    <citation type="journal article" date="2017" name="Nature">
        <title>The Apostasia genome and the evolution of orchids.</title>
        <authorList>
            <person name="Zhang G.Q."/>
            <person name="Liu K.W."/>
            <person name="Li Z."/>
            <person name="Lohaus R."/>
            <person name="Hsiao Y.Y."/>
            <person name="Niu S.C."/>
            <person name="Wang J.Y."/>
            <person name="Lin Y.C."/>
            <person name="Xu Q."/>
            <person name="Chen L.J."/>
            <person name="Yoshida K."/>
            <person name="Fujiwara S."/>
            <person name="Wang Z.W."/>
            <person name="Zhang Y.Q."/>
            <person name="Mitsuda N."/>
            <person name="Wang M."/>
            <person name="Liu G.H."/>
            <person name="Pecoraro L."/>
            <person name="Huang H.X."/>
            <person name="Xiao X.J."/>
            <person name="Lin M."/>
            <person name="Wu X.Y."/>
            <person name="Wu W.L."/>
            <person name="Chen Y.Y."/>
            <person name="Chang S.B."/>
            <person name="Sakamoto S."/>
            <person name="Ohme-Takagi M."/>
            <person name="Yagi M."/>
            <person name="Zeng S.J."/>
            <person name="Shen C.Y."/>
            <person name="Yeh C.M."/>
            <person name="Luo Y.B."/>
            <person name="Tsai W.C."/>
            <person name="Van de Peer Y."/>
            <person name="Liu Z.J."/>
        </authorList>
    </citation>
    <scope>NUCLEOTIDE SEQUENCE [LARGE SCALE GENOMIC DNA]</scope>
    <source>
        <tissue evidence="9">The whole plant</tissue>
    </source>
</reference>
<evidence type="ECO:0000256" key="8">
    <source>
        <dbReference type="SAM" id="Phobius"/>
    </source>
</evidence>
<feature type="transmembrane region" description="Helical" evidence="8">
    <location>
        <begin position="342"/>
        <end position="366"/>
    </location>
</feature>
<dbReference type="Proteomes" id="UP000233837">
    <property type="component" value="Unassembled WGS sequence"/>
</dbReference>
<feature type="transmembrane region" description="Helical" evidence="8">
    <location>
        <begin position="145"/>
        <end position="166"/>
    </location>
</feature>
<evidence type="ECO:0000313" key="10">
    <source>
        <dbReference type="Proteomes" id="UP000233837"/>
    </source>
</evidence>